<evidence type="ECO:0000256" key="1">
    <source>
        <dbReference type="ARBA" id="ARBA00009580"/>
    </source>
</evidence>
<dbReference type="Pfam" id="PF13350">
    <property type="entry name" value="Y_phosphatase3"/>
    <property type="match status" value="1"/>
</dbReference>
<dbReference type="AlphaFoldDB" id="A0A1L8SV05"/>
<evidence type="ECO:0000313" key="3">
    <source>
        <dbReference type="EMBL" id="OJG35798.1"/>
    </source>
</evidence>
<feature type="domain" description="Tyrosine specific protein phosphatases" evidence="2">
    <location>
        <begin position="132"/>
        <end position="179"/>
    </location>
</feature>
<proteinExistence type="inferred from homology"/>
<dbReference type="InterPro" id="IPR026893">
    <property type="entry name" value="Tyr/Ser_Pase_IphP-type"/>
</dbReference>
<dbReference type="InterPro" id="IPR000387">
    <property type="entry name" value="Tyr_Pase_dom"/>
</dbReference>
<organism evidence="3 4">
    <name type="scientific">Enterococcus devriesei</name>
    <dbReference type="NCBI Taxonomy" id="319970"/>
    <lineage>
        <taxon>Bacteria</taxon>
        <taxon>Bacillati</taxon>
        <taxon>Bacillota</taxon>
        <taxon>Bacilli</taxon>
        <taxon>Lactobacillales</taxon>
        <taxon>Enterococcaceae</taxon>
        <taxon>Enterococcus</taxon>
    </lineage>
</organism>
<dbReference type="PANTHER" id="PTHR31126:SF1">
    <property type="entry name" value="TYROSINE SPECIFIC PROTEIN PHOSPHATASES DOMAIN-CONTAINING PROTEIN"/>
    <property type="match status" value="1"/>
</dbReference>
<dbReference type="STRING" id="319970.RV00_GL002552"/>
<keyword evidence="4" id="KW-1185">Reference proteome</keyword>
<dbReference type="Proteomes" id="UP000183700">
    <property type="component" value="Unassembled WGS sequence"/>
</dbReference>
<dbReference type="PANTHER" id="PTHR31126">
    <property type="entry name" value="TYROSINE-PROTEIN PHOSPHATASE"/>
    <property type="match status" value="1"/>
</dbReference>
<evidence type="ECO:0000313" key="4">
    <source>
        <dbReference type="Proteomes" id="UP000183700"/>
    </source>
</evidence>
<name>A0A1L8SV05_9ENTE</name>
<dbReference type="PROSITE" id="PS00383">
    <property type="entry name" value="TYR_PHOSPHATASE_1"/>
    <property type="match status" value="1"/>
</dbReference>
<dbReference type="RefSeq" id="WP_071862344.1">
    <property type="nucleotide sequence ID" value="NZ_JBHLVS010000001.1"/>
</dbReference>
<sequence>MTKHLAVQHAENMRELGGYETKDGRKIAPKKLIRSANINHLDEEDKTYLSNYGIKKVVDFRSLEERTSQPDQDIPEAENIFLPIFPIEETETASASPKKMLSRMQDGEAAFQQMIDVYTHFVTDAHVRKQYRKFFDLVLGNTGEAESLLFHCTAGKDRTGFGAMLLLEGLGVDTDTVMKDYLATNRYLKKVVQEMYKKAEHAGVSANALHGIEDMMTAKEAYLQTSFDQIKEHYGSVSEFIQKGIGVTQGEMNDLQKIYLL</sequence>
<comment type="similarity">
    <text evidence="1">Belongs to the protein-tyrosine phosphatase family.</text>
</comment>
<dbReference type="PROSITE" id="PS50056">
    <property type="entry name" value="TYR_PHOSPHATASE_2"/>
    <property type="match status" value="1"/>
</dbReference>
<dbReference type="SUPFAM" id="SSF52799">
    <property type="entry name" value="(Phosphotyrosine protein) phosphatases II"/>
    <property type="match status" value="1"/>
</dbReference>
<evidence type="ECO:0000259" key="2">
    <source>
        <dbReference type="PROSITE" id="PS50056"/>
    </source>
</evidence>
<protein>
    <recommendedName>
        <fullName evidence="2">Tyrosine specific protein phosphatases domain-containing protein</fullName>
    </recommendedName>
</protein>
<dbReference type="OrthoDB" id="1188001at2"/>
<dbReference type="InterPro" id="IPR029021">
    <property type="entry name" value="Prot-tyrosine_phosphatase-like"/>
</dbReference>
<dbReference type="GO" id="GO:0004721">
    <property type="term" value="F:phosphoprotein phosphatase activity"/>
    <property type="evidence" value="ECO:0007669"/>
    <property type="project" value="InterPro"/>
</dbReference>
<reference evidence="3 4" key="1">
    <citation type="submission" date="2014-12" db="EMBL/GenBank/DDBJ databases">
        <title>Draft genome sequences of 29 type strains of Enterococci.</title>
        <authorList>
            <person name="Zhong Z."/>
            <person name="Sun Z."/>
            <person name="Liu W."/>
            <person name="Zhang W."/>
            <person name="Zhang H."/>
        </authorList>
    </citation>
    <scope>NUCLEOTIDE SEQUENCE [LARGE SCALE GENOMIC DNA]</scope>
    <source>
        <strain evidence="3 4">DSM 22802</strain>
    </source>
</reference>
<gene>
    <name evidence="3" type="ORF">RV00_GL002552</name>
</gene>
<comment type="caution">
    <text evidence="3">The sequence shown here is derived from an EMBL/GenBank/DDBJ whole genome shotgun (WGS) entry which is preliminary data.</text>
</comment>
<accession>A0A1L8SV05</accession>
<dbReference type="EMBL" id="JXKM01000005">
    <property type="protein sequence ID" value="OJG35798.1"/>
    <property type="molecule type" value="Genomic_DNA"/>
</dbReference>
<dbReference type="InterPro" id="IPR016130">
    <property type="entry name" value="Tyr_Pase_AS"/>
</dbReference>
<dbReference type="Gene3D" id="3.90.190.10">
    <property type="entry name" value="Protein tyrosine phosphatase superfamily"/>
    <property type="match status" value="1"/>
</dbReference>